<reference evidence="4 5" key="2">
    <citation type="journal article" date="2018" name="Elife">
        <title>Firefly genomes illuminate parallel origins of bioluminescence in beetles.</title>
        <authorList>
            <person name="Fallon T.R."/>
            <person name="Lower S.E."/>
            <person name="Chang C.H."/>
            <person name="Bessho-Uehara M."/>
            <person name="Martin G.J."/>
            <person name="Bewick A.J."/>
            <person name="Behringer M."/>
            <person name="Debat H.J."/>
            <person name="Wong I."/>
            <person name="Day J.C."/>
            <person name="Suvorov A."/>
            <person name="Silva C.J."/>
            <person name="Stanger-Hall K.F."/>
            <person name="Hall D.W."/>
            <person name="Schmitz R.J."/>
            <person name="Nelson D.R."/>
            <person name="Lewis S.M."/>
            <person name="Shigenobu S."/>
            <person name="Bybee S.M."/>
            <person name="Larracuente A.M."/>
            <person name="Oba Y."/>
            <person name="Weng J.K."/>
        </authorList>
    </citation>
    <scope>NUCLEOTIDE SEQUENCE [LARGE SCALE GENOMIC DNA]</scope>
    <source>
        <strain evidence="4">1611_PpyrPB1</strain>
        <tissue evidence="4">Whole body</tissue>
    </source>
</reference>
<sequence length="352" mass="41138">MQTVHQDHCKKLRDDLSTQETIKLIQEDCTSICDDSYQEFEDRQTLPPFYDEEKFKKGQEFYHKHVLAMFVAKLFGLLTVISTPTILKILTFTNMSSTPLTAYKRYLATVYHMCVWYDNDFKPGSKLWDSINKVKMMHCSASRRHCVAGGQRILQRDMGITQFGFMGFAILTPEKVGIHNATREELESFIHLWRVIGYIMGADDKYNICKGTLEETREICEGLVNNIFIDNVKTKNANYQRLADALVNGMWAMQPFLEPTAFKTYLANLLSSVSNNNLEIPTVPLNLFQYFIFYGLQAYIFSLQFHYMRIFANFLQYLSFWLMHHFPFLAFYSYGYKNSFVAIFKERLGKRG</sequence>
<gene>
    <name evidence="4" type="ORF">PPYR_09733</name>
</gene>
<dbReference type="EMBL" id="GEZM01039739">
    <property type="protein sequence ID" value="JAV81242.1"/>
    <property type="molecule type" value="Transcribed_RNA"/>
</dbReference>
<reference evidence="3" key="1">
    <citation type="journal article" date="2016" name="Sci. Rep.">
        <title>Molecular characterization of firefly nuptial gifts: a multi-omics approach sheds light on postcopulatory sexual selection.</title>
        <authorList>
            <person name="Al-Wathiqui N."/>
            <person name="Fallon T.R."/>
            <person name="South A."/>
            <person name="Weng J.K."/>
            <person name="Lewis S.M."/>
        </authorList>
    </citation>
    <scope>NUCLEOTIDE SEQUENCE</scope>
</reference>
<evidence type="ECO:0000313" key="5">
    <source>
        <dbReference type="Proteomes" id="UP000327044"/>
    </source>
</evidence>
<dbReference type="Proteomes" id="UP000327044">
    <property type="component" value="Unassembled WGS sequence"/>
</dbReference>
<proteinExistence type="predicted"/>
<keyword evidence="5" id="KW-1185">Reference proteome</keyword>
<organism evidence="3">
    <name type="scientific">Photinus pyralis</name>
    <name type="common">Common eastern firefly</name>
    <name type="synonym">Lampyris pyralis</name>
    <dbReference type="NCBI Taxonomy" id="7054"/>
    <lineage>
        <taxon>Eukaryota</taxon>
        <taxon>Metazoa</taxon>
        <taxon>Ecdysozoa</taxon>
        <taxon>Arthropoda</taxon>
        <taxon>Hexapoda</taxon>
        <taxon>Insecta</taxon>
        <taxon>Pterygota</taxon>
        <taxon>Neoptera</taxon>
        <taxon>Endopterygota</taxon>
        <taxon>Coleoptera</taxon>
        <taxon>Polyphaga</taxon>
        <taxon>Elateriformia</taxon>
        <taxon>Elateroidea</taxon>
        <taxon>Lampyridae</taxon>
        <taxon>Lampyrinae</taxon>
        <taxon>Photinus</taxon>
    </lineage>
</organism>
<dbReference type="EMBL" id="GEZM01039734">
    <property type="protein sequence ID" value="JAV81249.1"/>
    <property type="molecule type" value="Transcribed_RNA"/>
</dbReference>
<accession>A0A1Y1M623</accession>
<dbReference type="Pfam" id="PF09995">
    <property type="entry name" value="MPAB_Lcp_cat"/>
    <property type="match status" value="1"/>
</dbReference>
<reference evidence="4" key="3">
    <citation type="submission" date="2019-08" db="EMBL/GenBank/DDBJ databases">
        <authorList>
            <consortium name="Photinus pyralis genome working group"/>
            <person name="Fallon T.R."/>
            <person name="Sander Lower S.E."/>
            <person name="Weng J.-K."/>
        </authorList>
    </citation>
    <scope>NUCLEOTIDE SEQUENCE</scope>
    <source>
        <strain evidence="4">1611_PpyrPB1</strain>
        <tissue evidence="4">Whole body</tissue>
    </source>
</reference>
<dbReference type="PANTHER" id="PTHR37159:SF1">
    <property type="entry name" value="GH11867P"/>
    <property type="match status" value="1"/>
</dbReference>
<keyword evidence="1" id="KW-0812">Transmembrane</keyword>
<feature type="transmembrane region" description="Helical" evidence="1">
    <location>
        <begin position="314"/>
        <end position="334"/>
    </location>
</feature>
<evidence type="ECO:0000313" key="3">
    <source>
        <dbReference type="EMBL" id="JAV81242.1"/>
    </source>
</evidence>
<keyword evidence="1" id="KW-1133">Transmembrane helix</keyword>
<dbReference type="InterPro" id="IPR018713">
    <property type="entry name" value="MPAB/Lcp_cat_dom"/>
</dbReference>
<dbReference type="InParanoid" id="A0A1Y1M623"/>
<protein>
    <recommendedName>
        <fullName evidence="2">ER-bound oxygenase mpaB/mpaB'/Rubber oxygenase catalytic domain-containing protein</fullName>
    </recommendedName>
</protein>
<dbReference type="GO" id="GO:0016491">
    <property type="term" value="F:oxidoreductase activity"/>
    <property type="evidence" value="ECO:0007669"/>
    <property type="project" value="InterPro"/>
</dbReference>
<name>A0A1Y1M623_PHOPY</name>
<dbReference type="AlphaFoldDB" id="A0A1Y1M623"/>
<dbReference type="OrthoDB" id="6361347at2759"/>
<dbReference type="EMBL" id="VVIM01000007">
    <property type="protein sequence ID" value="KAB0795672.1"/>
    <property type="molecule type" value="Genomic_DNA"/>
</dbReference>
<dbReference type="PANTHER" id="PTHR37159">
    <property type="entry name" value="GH11867P"/>
    <property type="match status" value="1"/>
</dbReference>
<evidence type="ECO:0000259" key="2">
    <source>
        <dbReference type="Pfam" id="PF09995"/>
    </source>
</evidence>
<keyword evidence="1" id="KW-0472">Membrane</keyword>
<feature type="transmembrane region" description="Helical" evidence="1">
    <location>
        <begin position="66"/>
        <end position="87"/>
    </location>
</feature>
<evidence type="ECO:0000256" key="1">
    <source>
        <dbReference type="SAM" id="Phobius"/>
    </source>
</evidence>
<evidence type="ECO:0000313" key="4">
    <source>
        <dbReference type="EMBL" id="KAB0795672.1"/>
    </source>
</evidence>
<feature type="domain" description="ER-bound oxygenase mpaB/mpaB'/Rubber oxygenase catalytic" evidence="2">
    <location>
        <begin position="62"/>
        <end position="232"/>
    </location>
</feature>